<evidence type="ECO:0000313" key="6">
    <source>
        <dbReference type="EMBL" id="NYH94827.1"/>
    </source>
</evidence>
<keyword evidence="7" id="KW-1185">Reference proteome</keyword>
<evidence type="ECO:0000256" key="3">
    <source>
        <dbReference type="ARBA" id="ARBA00022801"/>
    </source>
</evidence>
<dbReference type="AlphaFoldDB" id="A0A7Y9XUM9"/>
<dbReference type="PANTHER" id="PTHR42978:SF6">
    <property type="entry name" value="QUORUM-QUENCHING LACTONASE YTNP-RELATED"/>
    <property type="match status" value="1"/>
</dbReference>
<dbReference type="SMART" id="SM00849">
    <property type="entry name" value="Lactamase_B"/>
    <property type="match status" value="1"/>
</dbReference>
<comment type="caution">
    <text evidence="6">The sequence shown here is derived from an EMBL/GenBank/DDBJ whole genome shotgun (WGS) entry which is preliminary data.</text>
</comment>
<keyword evidence="2" id="KW-0479">Metal-binding</keyword>
<evidence type="ECO:0000256" key="4">
    <source>
        <dbReference type="ARBA" id="ARBA00022833"/>
    </source>
</evidence>
<dbReference type="CDD" id="cd16277">
    <property type="entry name" value="metallo-hydrolase-like_MBL-fold"/>
    <property type="match status" value="1"/>
</dbReference>
<dbReference type="GO" id="GO:0016787">
    <property type="term" value="F:hydrolase activity"/>
    <property type="evidence" value="ECO:0007669"/>
    <property type="project" value="UniProtKB-KW"/>
</dbReference>
<dbReference type="Gene3D" id="3.60.15.10">
    <property type="entry name" value="Ribonuclease Z/Hydroxyacylglutathione hydrolase-like"/>
    <property type="match status" value="1"/>
</dbReference>
<sequence length="298" mass="33429">MPDDSHTGLLNWTIGDVRVTRIQESAFEGGLDAFLPFATPEALDRIEWLGEDFVTPDGVLKFSIHALVIEAAGKRIIVDTCVGNEKDRSFFPIWHRQSYRFLEILEQAGFAPGDFDVVLCTHLHLDHVGWNTMRVGDRWVPTFPNARYLMAKHEYEVFLDLIGSDSDDAMRQIDRVVFADSIEPVVDAGLVDFVAMDCEICKGVRLVPTPGHTAGHVSVMIESRGEAALITGDFVHHPCQLAHPEWSITSDYDPEQSVRTREARFADACENDALVIGTHWPTPTAGRLDRDGKVYRLR</sequence>
<comment type="similarity">
    <text evidence="1">Belongs to the metallo-beta-lactamase superfamily.</text>
</comment>
<dbReference type="InterPro" id="IPR036866">
    <property type="entry name" value="RibonucZ/Hydroxyglut_hydro"/>
</dbReference>
<dbReference type="Pfam" id="PF00753">
    <property type="entry name" value="Lactamase_B"/>
    <property type="match status" value="1"/>
</dbReference>
<dbReference type="InterPro" id="IPR001279">
    <property type="entry name" value="Metallo-B-lactamas"/>
</dbReference>
<accession>A0A7Y9XUM9</accession>
<protein>
    <submittedName>
        <fullName evidence="6">Glyoxylase-like metal-dependent hydrolase (Beta-lactamase superfamily II)</fullName>
    </submittedName>
</protein>
<evidence type="ECO:0000259" key="5">
    <source>
        <dbReference type="SMART" id="SM00849"/>
    </source>
</evidence>
<evidence type="ECO:0000313" key="7">
    <source>
        <dbReference type="Proteomes" id="UP000522081"/>
    </source>
</evidence>
<keyword evidence="3 6" id="KW-0378">Hydrolase</keyword>
<dbReference type="EMBL" id="JACBZF010000002">
    <property type="protein sequence ID" value="NYH94827.1"/>
    <property type="molecule type" value="Genomic_DNA"/>
</dbReference>
<organism evidence="6 7">
    <name type="scientific">Novosphingobium marinum</name>
    <dbReference type="NCBI Taxonomy" id="1514948"/>
    <lineage>
        <taxon>Bacteria</taxon>
        <taxon>Pseudomonadati</taxon>
        <taxon>Pseudomonadota</taxon>
        <taxon>Alphaproteobacteria</taxon>
        <taxon>Sphingomonadales</taxon>
        <taxon>Sphingomonadaceae</taxon>
        <taxon>Novosphingobium</taxon>
    </lineage>
</organism>
<dbReference type="GO" id="GO:0046872">
    <property type="term" value="F:metal ion binding"/>
    <property type="evidence" value="ECO:0007669"/>
    <property type="project" value="UniProtKB-KW"/>
</dbReference>
<reference evidence="6 7" key="1">
    <citation type="submission" date="2020-07" db="EMBL/GenBank/DDBJ databases">
        <title>Genomic Encyclopedia of Type Strains, Phase IV (KMG-IV): sequencing the most valuable type-strain genomes for metagenomic binning, comparative biology and taxonomic classification.</title>
        <authorList>
            <person name="Goeker M."/>
        </authorList>
    </citation>
    <scope>NUCLEOTIDE SEQUENCE [LARGE SCALE GENOMIC DNA]</scope>
    <source>
        <strain evidence="6 7">DSM 29043</strain>
    </source>
</reference>
<dbReference type="RefSeq" id="WP_179406774.1">
    <property type="nucleotide sequence ID" value="NZ_BMGF01000006.1"/>
</dbReference>
<dbReference type="InterPro" id="IPR051013">
    <property type="entry name" value="MBL_superfamily_lactonases"/>
</dbReference>
<dbReference type="SUPFAM" id="SSF56281">
    <property type="entry name" value="Metallo-hydrolase/oxidoreductase"/>
    <property type="match status" value="1"/>
</dbReference>
<name>A0A7Y9XUM9_9SPHN</name>
<evidence type="ECO:0000256" key="2">
    <source>
        <dbReference type="ARBA" id="ARBA00022723"/>
    </source>
</evidence>
<keyword evidence="4" id="KW-0862">Zinc</keyword>
<dbReference type="Proteomes" id="UP000522081">
    <property type="component" value="Unassembled WGS sequence"/>
</dbReference>
<gene>
    <name evidence="6" type="ORF">FHS75_001146</name>
</gene>
<evidence type="ECO:0000256" key="1">
    <source>
        <dbReference type="ARBA" id="ARBA00007749"/>
    </source>
</evidence>
<dbReference type="PANTHER" id="PTHR42978">
    <property type="entry name" value="QUORUM-QUENCHING LACTONASE YTNP-RELATED-RELATED"/>
    <property type="match status" value="1"/>
</dbReference>
<proteinExistence type="inferred from homology"/>
<feature type="domain" description="Metallo-beta-lactamase" evidence="5">
    <location>
        <begin position="63"/>
        <end position="279"/>
    </location>
</feature>